<evidence type="ECO:0000313" key="2">
    <source>
        <dbReference type="Proteomes" id="UP000625711"/>
    </source>
</evidence>
<evidence type="ECO:0000313" key="1">
    <source>
        <dbReference type="EMBL" id="KAF7268115.1"/>
    </source>
</evidence>
<keyword evidence="2" id="KW-1185">Reference proteome</keyword>
<dbReference type="Proteomes" id="UP000625711">
    <property type="component" value="Unassembled WGS sequence"/>
</dbReference>
<sequence length="86" mass="10029">MRQNSISGTITFNSDDEKIAKTICFYVICIDCEFNNSFRSCHTIIQKERNMCLQSQAVRSQTIQHQKVQNLEVGYYLELMLLDNLC</sequence>
<dbReference type="AlphaFoldDB" id="A0A834HT64"/>
<proteinExistence type="predicted"/>
<gene>
    <name evidence="1" type="ORF">GWI33_018721</name>
</gene>
<organism evidence="1 2">
    <name type="scientific">Rhynchophorus ferrugineus</name>
    <name type="common">Red palm weevil</name>
    <name type="synonym">Curculio ferrugineus</name>
    <dbReference type="NCBI Taxonomy" id="354439"/>
    <lineage>
        <taxon>Eukaryota</taxon>
        <taxon>Metazoa</taxon>
        <taxon>Ecdysozoa</taxon>
        <taxon>Arthropoda</taxon>
        <taxon>Hexapoda</taxon>
        <taxon>Insecta</taxon>
        <taxon>Pterygota</taxon>
        <taxon>Neoptera</taxon>
        <taxon>Endopterygota</taxon>
        <taxon>Coleoptera</taxon>
        <taxon>Polyphaga</taxon>
        <taxon>Cucujiformia</taxon>
        <taxon>Curculionidae</taxon>
        <taxon>Dryophthorinae</taxon>
        <taxon>Rhynchophorus</taxon>
    </lineage>
</organism>
<dbReference type="EMBL" id="JAACXV010014345">
    <property type="protein sequence ID" value="KAF7268115.1"/>
    <property type="molecule type" value="Genomic_DNA"/>
</dbReference>
<protein>
    <submittedName>
        <fullName evidence="1">Uncharacterized protein</fullName>
    </submittedName>
</protein>
<accession>A0A834HT64</accession>
<comment type="caution">
    <text evidence="1">The sequence shown here is derived from an EMBL/GenBank/DDBJ whole genome shotgun (WGS) entry which is preliminary data.</text>
</comment>
<reference evidence="1" key="1">
    <citation type="submission" date="2020-08" db="EMBL/GenBank/DDBJ databases">
        <title>Genome sequencing and assembly of the red palm weevil Rhynchophorus ferrugineus.</title>
        <authorList>
            <person name="Dias G.B."/>
            <person name="Bergman C.M."/>
            <person name="Manee M."/>
        </authorList>
    </citation>
    <scope>NUCLEOTIDE SEQUENCE</scope>
    <source>
        <strain evidence="1">AA-2017</strain>
        <tissue evidence="1">Whole larva</tissue>
    </source>
</reference>
<name>A0A834HT64_RHYFE</name>